<dbReference type="InterPro" id="IPR036271">
    <property type="entry name" value="Tet_transcr_reg_TetR-rel_C_sf"/>
</dbReference>
<evidence type="ECO:0000259" key="6">
    <source>
        <dbReference type="PROSITE" id="PS50977"/>
    </source>
</evidence>
<dbReference type="GO" id="GO:0000976">
    <property type="term" value="F:transcription cis-regulatory region binding"/>
    <property type="evidence" value="ECO:0007669"/>
    <property type="project" value="TreeGrafter"/>
</dbReference>
<dbReference type="SUPFAM" id="SSF46689">
    <property type="entry name" value="Homeodomain-like"/>
    <property type="match status" value="1"/>
</dbReference>
<gene>
    <name evidence="7" type="ORF">EV379_1963</name>
</gene>
<keyword evidence="2" id="KW-0805">Transcription regulation</keyword>
<proteinExistence type="predicted"/>
<dbReference type="PANTHER" id="PTHR30055:SF151">
    <property type="entry name" value="TRANSCRIPTIONAL REGULATORY PROTEIN"/>
    <property type="match status" value="1"/>
</dbReference>
<sequence>MVSSPRSAGRPRISVLSAEQIIDAAFDLVRTAGPSGFTMAGLARALSVQPPALYHYFAGKDEVVRAMRGRIADMIDVSGFTAGPAERSPGAFSDAVLRWAHSYREAFLSYPAGIALLATTAIDGQERSVANYEAMTVAFLGDGWPEAMIVDAIVVMESYILGSALDALAPEDIMSPGASAAGAPHFARAEGLRTRNAAERGIRTSDQAFSLGIGALLTGLRSTAGLA</sequence>
<dbReference type="InterPro" id="IPR009057">
    <property type="entry name" value="Homeodomain-like_sf"/>
</dbReference>
<keyword evidence="4" id="KW-0804">Transcription</keyword>
<keyword evidence="8" id="KW-1185">Reference proteome</keyword>
<dbReference type="PANTHER" id="PTHR30055">
    <property type="entry name" value="HTH-TYPE TRANSCRIPTIONAL REGULATOR RUTR"/>
    <property type="match status" value="1"/>
</dbReference>
<dbReference type="GO" id="GO:0003700">
    <property type="term" value="F:DNA-binding transcription factor activity"/>
    <property type="evidence" value="ECO:0007669"/>
    <property type="project" value="TreeGrafter"/>
</dbReference>
<organism evidence="7 8">
    <name type="scientific">Microterricola gilva</name>
    <dbReference type="NCBI Taxonomy" id="393267"/>
    <lineage>
        <taxon>Bacteria</taxon>
        <taxon>Bacillati</taxon>
        <taxon>Actinomycetota</taxon>
        <taxon>Actinomycetes</taxon>
        <taxon>Micrococcales</taxon>
        <taxon>Microbacteriaceae</taxon>
        <taxon>Microterricola</taxon>
    </lineage>
</organism>
<dbReference type="InterPro" id="IPR050109">
    <property type="entry name" value="HTH-type_TetR-like_transc_reg"/>
</dbReference>
<dbReference type="PROSITE" id="PS01081">
    <property type="entry name" value="HTH_TETR_1"/>
    <property type="match status" value="1"/>
</dbReference>
<dbReference type="OrthoDB" id="3432043at2"/>
<evidence type="ECO:0000256" key="4">
    <source>
        <dbReference type="ARBA" id="ARBA00023163"/>
    </source>
</evidence>
<feature type="DNA-binding region" description="H-T-H motif" evidence="5">
    <location>
        <begin position="38"/>
        <end position="57"/>
    </location>
</feature>
<dbReference type="Gene3D" id="1.10.357.10">
    <property type="entry name" value="Tetracycline Repressor, domain 2"/>
    <property type="match status" value="1"/>
</dbReference>
<dbReference type="GO" id="GO:0046677">
    <property type="term" value="P:response to antibiotic"/>
    <property type="evidence" value="ECO:0007669"/>
    <property type="project" value="InterPro"/>
</dbReference>
<dbReference type="Pfam" id="PF00440">
    <property type="entry name" value="TetR_N"/>
    <property type="match status" value="1"/>
</dbReference>
<dbReference type="AlphaFoldDB" id="A0A4Q8ANU8"/>
<protein>
    <submittedName>
        <fullName evidence="7">TetR family transcriptional regulator</fullName>
    </submittedName>
</protein>
<dbReference type="SUPFAM" id="SSF48498">
    <property type="entry name" value="Tetracyclin repressor-like, C-terminal domain"/>
    <property type="match status" value="1"/>
</dbReference>
<keyword evidence="3 5" id="KW-0238">DNA-binding</keyword>
<dbReference type="PROSITE" id="PS50977">
    <property type="entry name" value="HTH_TETR_2"/>
    <property type="match status" value="1"/>
</dbReference>
<dbReference type="InterPro" id="IPR001647">
    <property type="entry name" value="HTH_TetR"/>
</dbReference>
<comment type="caution">
    <text evidence="7">The sequence shown here is derived from an EMBL/GenBank/DDBJ whole genome shotgun (WGS) entry which is preliminary data.</text>
</comment>
<feature type="domain" description="HTH tetR-type" evidence="6">
    <location>
        <begin position="15"/>
        <end position="75"/>
    </location>
</feature>
<dbReference type="Pfam" id="PF02909">
    <property type="entry name" value="TetR_C_1"/>
    <property type="match status" value="1"/>
</dbReference>
<dbReference type="GO" id="GO:0045892">
    <property type="term" value="P:negative regulation of DNA-templated transcription"/>
    <property type="evidence" value="ECO:0007669"/>
    <property type="project" value="InterPro"/>
</dbReference>
<name>A0A4Q8ANU8_9MICO</name>
<keyword evidence="1" id="KW-0678">Repressor</keyword>
<dbReference type="InterPro" id="IPR003012">
    <property type="entry name" value="Tet_transcr_reg_TetR"/>
</dbReference>
<evidence type="ECO:0000256" key="1">
    <source>
        <dbReference type="ARBA" id="ARBA00022491"/>
    </source>
</evidence>
<evidence type="ECO:0000256" key="2">
    <source>
        <dbReference type="ARBA" id="ARBA00023015"/>
    </source>
</evidence>
<dbReference type="Proteomes" id="UP000291483">
    <property type="component" value="Unassembled WGS sequence"/>
</dbReference>
<evidence type="ECO:0000313" key="7">
    <source>
        <dbReference type="EMBL" id="RZU65629.1"/>
    </source>
</evidence>
<reference evidence="7 8" key="1">
    <citation type="submission" date="2019-02" db="EMBL/GenBank/DDBJ databases">
        <title>Sequencing the genomes of 1000 actinobacteria strains.</title>
        <authorList>
            <person name="Klenk H.-P."/>
        </authorList>
    </citation>
    <scope>NUCLEOTIDE SEQUENCE [LARGE SCALE GENOMIC DNA]</scope>
    <source>
        <strain evidence="7 8">DSM 18319</strain>
    </source>
</reference>
<evidence type="ECO:0000256" key="3">
    <source>
        <dbReference type="ARBA" id="ARBA00023125"/>
    </source>
</evidence>
<evidence type="ECO:0000256" key="5">
    <source>
        <dbReference type="PROSITE-ProRule" id="PRU00335"/>
    </source>
</evidence>
<dbReference type="EMBL" id="SHLC01000001">
    <property type="protein sequence ID" value="RZU65629.1"/>
    <property type="molecule type" value="Genomic_DNA"/>
</dbReference>
<dbReference type="InterPro" id="IPR004111">
    <property type="entry name" value="Repressor_TetR_C"/>
</dbReference>
<accession>A0A4Q8ANU8</accession>
<evidence type="ECO:0000313" key="8">
    <source>
        <dbReference type="Proteomes" id="UP000291483"/>
    </source>
</evidence>
<dbReference type="InterPro" id="IPR023772">
    <property type="entry name" value="DNA-bd_HTH_TetR-type_CS"/>
</dbReference>
<dbReference type="PRINTS" id="PR00400">
    <property type="entry name" value="TETREPRESSOR"/>
</dbReference>
<dbReference type="PRINTS" id="PR00455">
    <property type="entry name" value="HTHTETR"/>
</dbReference>